<evidence type="ECO:0000313" key="4">
    <source>
        <dbReference type="Proteomes" id="UP000683360"/>
    </source>
</evidence>
<accession>A0A8S3VBR1</accession>
<keyword evidence="1" id="KW-1133">Transmembrane helix</keyword>
<keyword evidence="1" id="KW-0472">Membrane</keyword>
<dbReference type="Proteomes" id="UP000683360">
    <property type="component" value="Unassembled WGS sequence"/>
</dbReference>
<feature type="signal peptide" evidence="2">
    <location>
        <begin position="1"/>
        <end position="23"/>
    </location>
</feature>
<dbReference type="SUPFAM" id="SSF81321">
    <property type="entry name" value="Family A G protein-coupled receptor-like"/>
    <property type="match status" value="1"/>
</dbReference>
<keyword evidence="1" id="KW-0812">Transmembrane</keyword>
<dbReference type="AlphaFoldDB" id="A0A8S3VBR1"/>
<feature type="chain" id="PRO_5035854913" evidence="2">
    <location>
        <begin position="24"/>
        <end position="271"/>
    </location>
</feature>
<organism evidence="3 4">
    <name type="scientific">Mytilus edulis</name>
    <name type="common">Blue mussel</name>
    <dbReference type="NCBI Taxonomy" id="6550"/>
    <lineage>
        <taxon>Eukaryota</taxon>
        <taxon>Metazoa</taxon>
        <taxon>Spiralia</taxon>
        <taxon>Lophotrochozoa</taxon>
        <taxon>Mollusca</taxon>
        <taxon>Bivalvia</taxon>
        <taxon>Autobranchia</taxon>
        <taxon>Pteriomorphia</taxon>
        <taxon>Mytilida</taxon>
        <taxon>Mytiloidea</taxon>
        <taxon>Mytilidae</taxon>
        <taxon>Mytilinae</taxon>
        <taxon>Mytilus</taxon>
    </lineage>
</organism>
<gene>
    <name evidence="3" type="ORF">MEDL_63858</name>
</gene>
<keyword evidence="4" id="KW-1185">Reference proteome</keyword>
<evidence type="ECO:0000313" key="3">
    <source>
        <dbReference type="EMBL" id="CAG2252237.1"/>
    </source>
</evidence>
<proteinExistence type="predicted"/>
<feature type="transmembrane region" description="Helical" evidence="1">
    <location>
        <begin position="200"/>
        <end position="221"/>
    </location>
</feature>
<keyword evidence="2" id="KW-0732">Signal</keyword>
<sequence length="271" mass="30726">MHSASRDSLSIVWMSMGIGIAIAKASVSDTYKVEPTGSGIKINQKGIVNQVKIFKNRSKVADINKYESYTIEKDGQHVESTKTKSVDALCKDNELDVENRGASFLVIQQDKSSHKISMTDFSVQKSQTATCFQDIFLVHAKEEPIGTREMQISTIEIKDNLSEKDEAIEIEKPRGSWKRTVKPDFVAKHKQSWEIHAFKTSLVISVQTLILTGPLVIAYWIEIITGQRLTEQVNGIVGLPFLVHAFTNPFIYAWRIPDMRREFKKICNRNH</sequence>
<name>A0A8S3VBR1_MYTED</name>
<dbReference type="OrthoDB" id="10469505at2759"/>
<evidence type="ECO:0000256" key="2">
    <source>
        <dbReference type="SAM" id="SignalP"/>
    </source>
</evidence>
<dbReference type="EMBL" id="CAJPWZ010003113">
    <property type="protein sequence ID" value="CAG2252237.1"/>
    <property type="molecule type" value="Genomic_DNA"/>
</dbReference>
<reference evidence="3" key="1">
    <citation type="submission" date="2021-03" db="EMBL/GenBank/DDBJ databases">
        <authorList>
            <person name="Bekaert M."/>
        </authorList>
    </citation>
    <scope>NUCLEOTIDE SEQUENCE</scope>
</reference>
<feature type="transmembrane region" description="Helical" evidence="1">
    <location>
        <begin position="233"/>
        <end position="254"/>
    </location>
</feature>
<comment type="caution">
    <text evidence="3">The sequence shown here is derived from an EMBL/GenBank/DDBJ whole genome shotgun (WGS) entry which is preliminary data.</text>
</comment>
<protein>
    <submittedName>
        <fullName evidence="3">Uncharacterized protein</fullName>
    </submittedName>
</protein>
<evidence type="ECO:0000256" key="1">
    <source>
        <dbReference type="SAM" id="Phobius"/>
    </source>
</evidence>
<dbReference type="Gene3D" id="1.20.1070.10">
    <property type="entry name" value="Rhodopsin 7-helix transmembrane proteins"/>
    <property type="match status" value="1"/>
</dbReference>